<evidence type="ECO:0000256" key="1">
    <source>
        <dbReference type="ARBA" id="ARBA00023015"/>
    </source>
</evidence>
<proteinExistence type="predicted"/>
<dbReference type="PRINTS" id="PR00036">
    <property type="entry name" value="HTHLACI"/>
</dbReference>
<dbReference type="InterPro" id="IPR046335">
    <property type="entry name" value="LacI/GalR-like_sensor"/>
</dbReference>
<sequence>MAPRVRIEDVAEAAGVSMKTVSRVLNCEPNVREQTRDRVMQAVEALNYSPHMFARSLAGNRTYLIALLYNNPSANYMMGVISGVLAGCETQQYNMLLCPAELEDDRLLRGVESLVARSQPDGVILTPPLTDSPALLERLKQLDIPYASISPRNQQDCICVAMDEPLAAQEMVRHLVQLGHRRIAHIIGHPAHGASDWRLQGYRRGLEEAGIAVDPELAVPGEFSFESGVAAARTLLDLPTPPTAIFAANDDMAAGVIQVALQRGLRIPQDLSVCGFDDTPMSEQVFPSMTTIHQPTDEMGRLATIALLSSLRHSEPPASLRVPHTLRLRQSSGPVPG</sequence>
<evidence type="ECO:0000313" key="6">
    <source>
        <dbReference type="Proteomes" id="UP000613768"/>
    </source>
</evidence>
<comment type="caution">
    <text evidence="5">The sequence shown here is derived from an EMBL/GenBank/DDBJ whole genome shotgun (WGS) entry which is preliminary data.</text>
</comment>
<reference evidence="5 6" key="1">
    <citation type="submission" date="2020-09" db="EMBL/GenBank/DDBJ databases">
        <title>Pseudoxanthomonas sp. CAU 1598 isolated from sand of Yaerae Beach.</title>
        <authorList>
            <person name="Kim W."/>
        </authorList>
    </citation>
    <scope>NUCLEOTIDE SEQUENCE [LARGE SCALE GENOMIC DNA]</scope>
    <source>
        <strain evidence="5 6">CAU 1598</strain>
    </source>
</reference>
<dbReference type="SMART" id="SM00354">
    <property type="entry name" value="HTH_LACI"/>
    <property type="match status" value="1"/>
</dbReference>
<dbReference type="Pfam" id="PF00356">
    <property type="entry name" value="LacI"/>
    <property type="match status" value="1"/>
</dbReference>
<dbReference type="RefSeq" id="WP_192030228.1">
    <property type="nucleotide sequence ID" value="NZ_JACYTR010000031.1"/>
</dbReference>
<evidence type="ECO:0000256" key="2">
    <source>
        <dbReference type="ARBA" id="ARBA00023125"/>
    </source>
</evidence>
<keyword evidence="2 5" id="KW-0238">DNA-binding</keyword>
<dbReference type="EMBL" id="JACYTR010000031">
    <property type="protein sequence ID" value="MBD8526814.1"/>
    <property type="molecule type" value="Genomic_DNA"/>
</dbReference>
<keyword evidence="3" id="KW-0804">Transcription</keyword>
<dbReference type="CDD" id="cd01392">
    <property type="entry name" value="HTH_LacI"/>
    <property type="match status" value="1"/>
</dbReference>
<name>A0AAW3ZQ95_9GAMM</name>
<dbReference type="SUPFAM" id="SSF47413">
    <property type="entry name" value="lambda repressor-like DNA-binding domains"/>
    <property type="match status" value="1"/>
</dbReference>
<evidence type="ECO:0000256" key="3">
    <source>
        <dbReference type="ARBA" id="ARBA00023163"/>
    </source>
</evidence>
<protein>
    <submittedName>
        <fullName evidence="5">LacI family DNA-binding transcriptional regulator</fullName>
    </submittedName>
</protein>
<dbReference type="GO" id="GO:0000976">
    <property type="term" value="F:transcription cis-regulatory region binding"/>
    <property type="evidence" value="ECO:0007669"/>
    <property type="project" value="TreeGrafter"/>
</dbReference>
<dbReference type="Proteomes" id="UP000613768">
    <property type="component" value="Unassembled WGS sequence"/>
</dbReference>
<keyword evidence="1" id="KW-0805">Transcription regulation</keyword>
<dbReference type="PANTHER" id="PTHR30146:SF153">
    <property type="entry name" value="LACTOSE OPERON REPRESSOR"/>
    <property type="match status" value="1"/>
</dbReference>
<dbReference type="InterPro" id="IPR000843">
    <property type="entry name" value="HTH_LacI"/>
</dbReference>
<dbReference type="InterPro" id="IPR010982">
    <property type="entry name" value="Lambda_DNA-bd_dom_sf"/>
</dbReference>
<dbReference type="GO" id="GO:0003700">
    <property type="term" value="F:DNA-binding transcription factor activity"/>
    <property type="evidence" value="ECO:0007669"/>
    <property type="project" value="TreeGrafter"/>
</dbReference>
<gene>
    <name evidence="5" type="ORF">IFO71_13815</name>
</gene>
<organism evidence="5 6">
    <name type="scientific">Pseudomarimonas arenosa</name>
    <dbReference type="NCBI Taxonomy" id="2774145"/>
    <lineage>
        <taxon>Bacteria</taxon>
        <taxon>Pseudomonadati</taxon>
        <taxon>Pseudomonadota</taxon>
        <taxon>Gammaproteobacteria</taxon>
        <taxon>Lysobacterales</taxon>
        <taxon>Lysobacteraceae</taxon>
        <taxon>Pseudomarimonas</taxon>
    </lineage>
</organism>
<dbReference type="AlphaFoldDB" id="A0AAW3ZQ95"/>
<dbReference type="PROSITE" id="PS00356">
    <property type="entry name" value="HTH_LACI_1"/>
    <property type="match status" value="1"/>
</dbReference>
<keyword evidence="6" id="KW-1185">Reference proteome</keyword>
<dbReference type="Pfam" id="PF13377">
    <property type="entry name" value="Peripla_BP_3"/>
    <property type="match status" value="1"/>
</dbReference>
<feature type="domain" description="HTH lacI-type" evidence="4">
    <location>
        <begin position="5"/>
        <end position="59"/>
    </location>
</feature>
<dbReference type="CDD" id="cd01545">
    <property type="entry name" value="PBP1_SalR"/>
    <property type="match status" value="1"/>
</dbReference>
<dbReference type="Gene3D" id="3.40.50.2300">
    <property type="match status" value="2"/>
</dbReference>
<evidence type="ECO:0000313" key="5">
    <source>
        <dbReference type="EMBL" id="MBD8526814.1"/>
    </source>
</evidence>
<dbReference type="PROSITE" id="PS50932">
    <property type="entry name" value="HTH_LACI_2"/>
    <property type="match status" value="1"/>
</dbReference>
<dbReference type="PANTHER" id="PTHR30146">
    <property type="entry name" value="LACI-RELATED TRANSCRIPTIONAL REPRESSOR"/>
    <property type="match status" value="1"/>
</dbReference>
<dbReference type="SUPFAM" id="SSF53822">
    <property type="entry name" value="Periplasmic binding protein-like I"/>
    <property type="match status" value="1"/>
</dbReference>
<accession>A0AAW3ZQ95</accession>
<evidence type="ECO:0000259" key="4">
    <source>
        <dbReference type="PROSITE" id="PS50932"/>
    </source>
</evidence>
<dbReference type="InterPro" id="IPR028082">
    <property type="entry name" value="Peripla_BP_I"/>
</dbReference>
<dbReference type="Gene3D" id="1.10.260.40">
    <property type="entry name" value="lambda repressor-like DNA-binding domains"/>
    <property type="match status" value="1"/>
</dbReference>